<feature type="modified residue" description="FMN phosphoryl threonine" evidence="6">
    <location>
        <position position="170"/>
    </location>
</feature>
<dbReference type="AlphaFoldDB" id="A0A1W2BIJ4"/>
<keyword evidence="1 6" id="KW-0813">Transport</keyword>
<dbReference type="HAMAP" id="MF_00479">
    <property type="entry name" value="RsxG_RnfG"/>
    <property type="match status" value="1"/>
</dbReference>
<dbReference type="SMART" id="SM00900">
    <property type="entry name" value="FMN_bind"/>
    <property type="match status" value="1"/>
</dbReference>
<dbReference type="PANTHER" id="PTHR36118:SF1">
    <property type="entry name" value="ION-TRANSLOCATING OXIDOREDUCTASE COMPLEX SUBUNIT G"/>
    <property type="match status" value="1"/>
</dbReference>
<dbReference type="InterPro" id="IPR007329">
    <property type="entry name" value="FMN-bd"/>
</dbReference>
<keyword evidence="2 6" id="KW-0597">Phosphoprotein</keyword>
<keyword evidence="6" id="KW-1278">Translocase</keyword>
<keyword evidence="3 6" id="KW-0285">Flavoprotein</keyword>
<comment type="cofactor">
    <cofactor evidence="6">
        <name>FMN</name>
        <dbReference type="ChEBI" id="CHEBI:58210"/>
    </cofactor>
</comment>
<evidence type="ECO:0000313" key="9">
    <source>
        <dbReference type="EMBL" id="SMC72691.1"/>
    </source>
</evidence>
<dbReference type="Proteomes" id="UP000192790">
    <property type="component" value="Unassembled WGS sequence"/>
</dbReference>
<keyword evidence="10" id="KW-1185">Reference proteome</keyword>
<evidence type="ECO:0000256" key="3">
    <source>
        <dbReference type="ARBA" id="ARBA00022630"/>
    </source>
</evidence>
<evidence type="ECO:0000256" key="1">
    <source>
        <dbReference type="ARBA" id="ARBA00022448"/>
    </source>
</evidence>
<reference evidence="9 10" key="1">
    <citation type="submission" date="2017-04" db="EMBL/GenBank/DDBJ databases">
        <authorList>
            <person name="Afonso C.L."/>
            <person name="Miller P.J."/>
            <person name="Scott M.A."/>
            <person name="Spackman E."/>
            <person name="Goraichik I."/>
            <person name="Dimitrov K.M."/>
            <person name="Suarez D.L."/>
            <person name="Swayne D.E."/>
        </authorList>
    </citation>
    <scope>NUCLEOTIDE SEQUENCE [LARGE SCALE GENOMIC DNA]</scope>
    <source>
        <strain evidence="9 10">DSM 12816</strain>
    </source>
</reference>
<dbReference type="GO" id="GO:0005886">
    <property type="term" value="C:plasma membrane"/>
    <property type="evidence" value="ECO:0007669"/>
    <property type="project" value="UniProtKB-SubCell"/>
</dbReference>
<keyword evidence="6 7" id="KW-1133">Transmembrane helix</keyword>
<feature type="transmembrane region" description="Helical" evidence="7">
    <location>
        <begin position="20"/>
        <end position="40"/>
    </location>
</feature>
<evidence type="ECO:0000256" key="6">
    <source>
        <dbReference type="HAMAP-Rule" id="MF_00479"/>
    </source>
</evidence>
<evidence type="ECO:0000256" key="7">
    <source>
        <dbReference type="SAM" id="Phobius"/>
    </source>
</evidence>
<keyword evidence="4 6" id="KW-0288">FMN</keyword>
<feature type="domain" description="FMN-binding" evidence="8">
    <location>
        <begin position="103"/>
        <end position="187"/>
    </location>
</feature>
<evidence type="ECO:0000259" key="8">
    <source>
        <dbReference type="SMART" id="SM00900"/>
    </source>
</evidence>
<name>A0A1W2BIJ4_9FIRM</name>
<keyword evidence="6 7" id="KW-0812">Transmembrane</keyword>
<comment type="subunit">
    <text evidence="6">The complex is composed of six subunits: RnfA, RnfB, RnfC, RnfD, RnfE and RnfG.</text>
</comment>
<comment type="similarity">
    <text evidence="6">Belongs to the RnfG family.</text>
</comment>
<dbReference type="PIRSF" id="PIRSF006091">
    <property type="entry name" value="E_trnsport_RnfG"/>
    <property type="match status" value="1"/>
</dbReference>
<dbReference type="STRING" id="1122930.SAMN02745168_2224"/>
<gene>
    <name evidence="6" type="primary">rnfG</name>
    <name evidence="9" type="ORF">SAMN02745168_2224</name>
</gene>
<keyword evidence="6" id="KW-1003">Cell membrane</keyword>
<evidence type="ECO:0000313" key="10">
    <source>
        <dbReference type="Proteomes" id="UP000192790"/>
    </source>
</evidence>
<dbReference type="GO" id="GO:0022900">
    <property type="term" value="P:electron transport chain"/>
    <property type="evidence" value="ECO:0007669"/>
    <property type="project" value="UniProtKB-UniRule"/>
</dbReference>
<protein>
    <recommendedName>
        <fullName evidence="6">Ion-translocating oxidoreductase complex subunit G</fullName>
        <ecNumber evidence="6">7.-.-.-</ecNumber>
    </recommendedName>
    <alternativeName>
        <fullName evidence="6">Rnf electron transport complex subunit G</fullName>
    </alternativeName>
</protein>
<organism evidence="9 10">
    <name type="scientific">Papillibacter cinnamivorans DSM 12816</name>
    <dbReference type="NCBI Taxonomy" id="1122930"/>
    <lineage>
        <taxon>Bacteria</taxon>
        <taxon>Bacillati</taxon>
        <taxon>Bacillota</taxon>
        <taxon>Clostridia</taxon>
        <taxon>Eubacteriales</taxon>
        <taxon>Oscillospiraceae</taxon>
        <taxon>Papillibacter</taxon>
    </lineage>
</organism>
<dbReference type="RefSeq" id="WP_084234889.1">
    <property type="nucleotide sequence ID" value="NZ_FWXW01000005.1"/>
</dbReference>
<evidence type="ECO:0000256" key="5">
    <source>
        <dbReference type="ARBA" id="ARBA00022982"/>
    </source>
</evidence>
<proteinExistence type="inferred from homology"/>
<accession>A0A1W2BIJ4</accession>
<keyword evidence="5 6" id="KW-0249">Electron transport</keyword>
<sequence>MRLRGKREAAATALNKQPAVHPVFILIAIIAVTVILLGLVNHFTAARIEGIREERAYRSMLAVLPAADIFTPVPYTGNKVEALYGAYSGTELLGHVAAVTAQGFGGEISMTVGVDLDGKVTGVDIVSHSETPGVGSAVTEQDFLSRFVGKSGTVTVNAGGNRIDAVTGATLSSKAVAAGVNAALSAVASLG</sequence>
<dbReference type="GO" id="GO:0009055">
    <property type="term" value="F:electron transfer activity"/>
    <property type="evidence" value="ECO:0007669"/>
    <property type="project" value="InterPro"/>
</dbReference>
<dbReference type="OrthoDB" id="9787579at2"/>
<keyword evidence="6 7" id="KW-0472">Membrane</keyword>
<dbReference type="EMBL" id="FWXW01000005">
    <property type="protein sequence ID" value="SMC72691.1"/>
    <property type="molecule type" value="Genomic_DNA"/>
</dbReference>
<dbReference type="PANTHER" id="PTHR36118">
    <property type="entry name" value="ION-TRANSLOCATING OXIDOREDUCTASE COMPLEX SUBUNIT G"/>
    <property type="match status" value="1"/>
</dbReference>
<evidence type="ECO:0000256" key="4">
    <source>
        <dbReference type="ARBA" id="ARBA00022643"/>
    </source>
</evidence>
<comment type="subcellular location">
    <subcellularLocation>
        <location evidence="6">Cell membrane</location>
        <topology evidence="6">Single-pass membrane protein</topology>
    </subcellularLocation>
</comment>
<dbReference type="GO" id="GO:0010181">
    <property type="term" value="F:FMN binding"/>
    <property type="evidence" value="ECO:0007669"/>
    <property type="project" value="InterPro"/>
</dbReference>
<dbReference type="NCBIfam" id="TIGR01947">
    <property type="entry name" value="rnfG"/>
    <property type="match status" value="1"/>
</dbReference>
<dbReference type="EC" id="7.-.-.-" evidence="6"/>
<dbReference type="InterPro" id="IPR010209">
    <property type="entry name" value="Ion_transpt_RnfG/RsxG"/>
</dbReference>
<comment type="function">
    <text evidence="6">Part of a membrane-bound complex that couples electron transfer with translocation of ions across the membrane.</text>
</comment>
<evidence type="ECO:0000256" key="2">
    <source>
        <dbReference type="ARBA" id="ARBA00022553"/>
    </source>
</evidence>
<dbReference type="Pfam" id="PF04205">
    <property type="entry name" value="FMN_bind"/>
    <property type="match status" value="1"/>
</dbReference>